<dbReference type="Proteomes" id="UP000663852">
    <property type="component" value="Unassembled WGS sequence"/>
</dbReference>
<gene>
    <name evidence="2" type="ORF">EDS130_LOCUS46468</name>
</gene>
<accession>A0A815XK97</accession>
<evidence type="ECO:0000256" key="1">
    <source>
        <dbReference type="SAM" id="Phobius"/>
    </source>
</evidence>
<reference evidence="2" key="1">
    <citation type="submission" date="2021-02" db="EMBL/GenBank/DDBJ databases">
        <authorList>
            <person name="Nowell W R."/>
        </authorList>
    </citation>
    <scope>NUCLEOTIDE SEQUENCE</scope>
</reference>
<sequence>MSSDVNYEHDWIHILYMGITAVFFSIQICQRVSIDILYSSKDLKILPNIPSLNRYPTELTPPATSISYIWYLVFVWQHG</sequence>
<keyword evidence="1" id="KW-0472">Membrane</keyword>
<protein>
    <submittedName>
        <fullName evidence="2">Uncharacterized protein</fullName>
    </submittedName>
</protein>
<evidence type="ECO:0000313" key="3">
    <source>
        <dbReference type="Proteomes" id="UP000663852"/>
    </source>
</evidence>
<name>A0A815XK97_ADIRI</name>
<feature type="transmembrane region" description="Helical" evidence="1">
    <location>
        <begin position="12"/>
        <end position="34"/>
    </location>
</feature>
<dbReference type="OrthoDB" id="5586934at2759"/>
<dbReference type="AlphaFoldDB" id="A0A815XK97"/>
<organism evidence="2 3">
    <name type="scientific">Adineta ricciae</name>
    <name type="common">Rotifer</name>
    <dbReference type="NCBI Taxonomy" id="249248"/>
    <lineage>
        <taxon>Eukaryota</taxon>
        <taxon>Metazoa</taxon>
        <taxon>Spiralia</taxon>
        <taxon>Gnathifera</taxon>
        <taxon>Rotifera</taxon>
        <taxon>Eurotatoria</taxon>
        <taxon>Bdelloidea</taxon>
        <taxon>Adinetida</taxon>
        <taxon>Adinetidae</taxon>
        <taxon>Adineta</taxon>
    </lineage>
</organism>
<keyword evidence="1" id="KW-0812">Transmembrane</keyword>
<dbReference type="EMBL" id="CAJNOJ010002312">
    <property type="protein sequence ID" value="CAF1558963.1"/>
    <property type="molecule type" value="Genomic_DNA"/>
</dbReference>
<evidence type="ECO:0000313" key="2">
    <source>
        <dbReference type="EMBL" id="CAF1558963.1"/>
    </source>
</evidence>
<keyword evidence="1" id="KW-1133">Transmembrane helix</keyword>
<comment type="caution">
    <text evidence="2">The sequence shown here is derived from an EMBL/GenBank/DDBJ whole genome shotgun (WGS) entry which is preliminary data.</text>
</comment>
<proteinExistence type="predicted"/>